<dbReference type="GO" id="GO:0009099">
    <property type="term" value="P:L-valine biosynthetic process"/>
    <property type="evidence" value="ECO:0007669"/>
    <property type="project" value="UniProtKB-UniPathway"/>
</dbReference>
<proteinExistence type="inferred from homology"/>
<dbReference type="NCBIfam" id="TIGR00118">
    <property type="entry name" value="acolac_lg"/>
    <property type="match status" value="1"/>
</dbReference>
<organism evidence="18 19">
    <name type="scientific">Streptococcus suis (strain GZ1)</name>
    <dbReference type="NCBI Taxonomy" id="423211"/>
    <lineage>
        <taxon>Bacteria</taxon>
        <taxon>Bacillati</taxon>
        <taxon>Bacillota</taxon>
        <taxon>Bacilli</taxon>
        <taxon>Lactobacillales</taxon>
        <taxon>Streptococcaceae</taxon>
        <taxon>Streptococcus</taxon>
    </lineage>
</organism>
<dbReference type="KEGG" id="ssw:SSGZ1_1702"/>
<evidence type="ECO:0000259" key="17">
    <source>
        <dbReference type="Pfam" id="PF02776"/>
    </source>
</evidence>
<dbReference type="HOGENOM" id="CLU_013748_1_2_9"/>
<dbReference type="PANTHER" id="PTHR18968:SF13">
    <property type="entry name" value="ACETOLACTATE SYNTHASE CATALYTIC SUBUNIT, MITOCHONDRIAL"/>
    <property type="match status" value="1"/>
</dbReference>
<keyword evidence="8 14" id="KW-0479">Metal-binding</keyword>
<dbReference type="InterPro" id="IPR011766">
    <property type="entry name" value="TPP_enzyme_TPP-bd"/>
</dbReference>
<dbReference type="Gene3D" id="3.40.50.1220">
    <property type="entry name" value="TPP-binding domain"/>
    <property type="match status" value="1"/>
</dbReference>
<dbReference type="EMBL" id="CP000837">
    <property type="protein sequence ID" value="ADE32158.1"/>
    <property type="molecule type" value="Genomic_DNA"/>
</dbReference>
<evidence type="ECO:0000256" key="1">
    <source>
        <dbReference type="ARBA" id="ARBA00004974"/>
    </source>
</evidence>
<dbReference type="EC" id="2.2.1.6" evidence="4 14"/>
<dbReference type="FunFam" id="3.40.50.970:FF:000016">
    <property type="entry name" value="Acetolactate synthase"/>
    <property type="match status" value="1"/>
</dbReference>
<feature type="domain" description="Thiamine pyrophosphate enzyme N-terminal TPP-binding" evidence="17">
    <location>
        <begin position="19"/>
        <end position="132"/>
    </location>
</feature>
<keyword evidence="6" id="KW-0285">Flavoprotein</keyword>
<evidence type="ECO:0000313" key="19">
    <source>
        <dbReference type="Proteomes" id="UP000002359"/>
    </source>
</evidence>
<dbReference type="GO" id="GO:0009097">
    <property type="term" value="P:isoleucine biosynthetic process"/>
    <property type="evidence" value="ECO:0007669"/>
    <property type="project" value="UniProtKB-UniPathway"/>
</dbReference>
<evidence type="ECO:0000256" key="7">
    <source>
        <dbReference type="ARBA" id="ARBA00022679"/>
    </source>
</evidence>
<keyword evidence="12 14" id="KW-0100">Branched-chain amino acid biosynthesis</keyword>
<dbReference type="FunFam" id="3.40.50.1220:FF:000008">
    <property type="entry name" value="Acetolactate synthase"/>
    <property type="match status" value="1"/>
</dbReference>
<dbReference type="Pfam" id="PF02775">
    <property type="entry name" value="TPP_enzyme_C"/>
    <property type="match status" value="1"/>
</dbReference>
<dbReference type="Gene3D" id="3.40.50.970">
    <property type="match status" value="2"/>
</dbReference>
<dbReference type="SUPFAM" id="SSF52518">
    <property type="entry name" value="Thiamin diphosphate-binding fold (THDP-binding)"/>
    <property type="match status" value="2"/>
</dbReference>
<dbReference type="GO" id="GO:0050660">
    <property type="term" value="F:flavin adenine dinucleotide binding"/>
    <property type="evidence" value="ECO:0007669"/>
    <property type="project" value="InterPro"/>
</dbReference>
<comment type="cofactor">
    <cofactor evidence="14">
        <name>Mg(2+)</name>
        <dbReference type="ChEBI" id="CHEBI:18420"/>
    </cofactor>
    <text evidence="14">Binds 1 Mg(2+) ion per subunit.</text>
</comment>
<dbReference type="InterPro" id="IPR000399">
    <property type="entry name" value="TPP-bd_CS"/>
</dbReference>
<evidence type="ECO:0000256" key="6">
    <source>
        <dbReference type="ARBA" id="ARBA00022630"/>
    </source>
</evidence>
<evidence type="ECO:0000259" key="16">
    <source>
        <dbReference type="Pfam" id="PF02775"/>
    </source>
</evidence>
<feature type="domain" description="Thiamine pyrophosphate enzyme central" evidence="15">
    <location>
        <begin position="207"/>
        <end position="342"/>
    </location>
</feature>
<reference evidence="18 19" key="1">
    <citation type="journal article" date="2009" name="J. Infect. Dis.">
        <title>Clinical, experimental, and genomic differences between intermediately pathogenic, highly pathogenic, and epidemic Streptococcus suis.</title>
        <authorList>
            <person name="Ye C."/>
            <person name="Zheng H."/>
            <person name="Zhang J."/>
            <person name="Jing H."/>
            <person name="Wang L."/>
            <person name="Xiong Y."/>
            <person name="Wang W."/>
            <person name="Zhou Z."/>
            <person name="Sun Q."/>
            <person name="Luo X."/>
            <person name="Du H."/>
            <person name="Gottschalk M."/>
            <person name="Xu J."/>
        </authorList>
    </citation>
    <scope>NUCLEOTIDE SEQUENCE [LARGE SCALE GENOMIC DNA]</scope>
    <source>
        <strain evidence="18 19">GZ1</strain>
    </source>
</reference>
<evidence type="ECO:0000256" key="14">
    <source>
        <dbReference type="RuleBase" id="RU003591"/>
    </source>
</evidence>
<dbReference type="AlphaFoldDB" id="D5AJZ3"/>
<comment type="catalytic activity">
    <reaction evidence="13 14">
        <text>2 pyruvate + H(+) = (2S)-2-acetolactate + CO2</text>
        <dbReference type="Rhea" id="RHEA:25249"/>
        <dbReference type="ChEBI" id="CHEBI:15361"/>
        <dbReference type="ChEBI" id="CHEBI:15378"/>
        <dbReference type="ChEBI" id="CHEBI:16526"/>
        <dbReference type="ChEBI" id="CHEBI:58476"/>
        <dbReference type="EC" id="2.2.1.6"/>
    </reaction>
</comment>
<sequence>MQRGGIFVQEIQLDQPRSGSYLILDTLHQLGVDLVFGYPGGAVLPLYDAIYQYEGIQHILARHEQGAVHEAEGYAKSSGKVGVAIVTSGPGATNAITGIADAMGDSVPLLVFTGQVATRGIGKDAFQEADVLGMTMPITKYNYQIRDTADIPRVITEALHIATTGRPGPVVIDVPKDIQERVVDFYHDPTLHLPSYQPTIEPNGLQVKKILKQLSQAQKPVILAGGGVNYADANKELVAFAERYRIPVVSTLLGLGAMPIEHELSLAMGGMHGSYAANMAMDQADYIINIGARFDDRLTGNPTTYAPNATVAHIDIDPAEIGKVVKTAIPVVGDAKATLKALLALETVETGYADWTAQVLENKRRAPFWYDEDEKVIKPQAAIELIGQLTQGDAIVVTDVGQHQMWAAQFYPYRHARQLVTSGGMGTMGFGIPAAIGAKLANPDKEVIIFVGDGGFQMTNQELAILNGYGVPIKVVLINNHSLGMVRQWQESFYEKRRSQSVFDDEPNFQLLAEAYGISHYSFDNPATLSEDMKVILEDKPMLIEVHISNREHVQPMVPAGKSNAEMLGVKFNA</sequence>
<dbReference type="InterPro" id="IPR039368">
    <property type="entry name" value="AHAS_TPP"/>
</dbReference>
<accession>D5AJZ3</accession>
<evidence type="ECO:0000256" key="9">
    <source>
        <dbReference type="ARBA" id="ARBA00022827"/>
    </source>
</evidence>
<comment type="pathway">
    <text evidence="1 14">Amino-acid biosynthesis; L-isoleucine biosynthesis; L-isoleucine from 2-oxobutanoate: step 1/4.</text>
</comment>
<dbReference type="PATRIC" id="fig|423211.3.peg.1675"/>
<evidence type="ECO:0000259" key="15">
    <source>
        <dbReference type="Pfam" id="PF00205"/>
    </source>
</evidence>
<dbReference type="InterPro" id="IPR012001">
    <property type="entry name" value="Thiamin_PyroP_enz_TPP-bd_dom"/>
</dbReference>
<dbReference type="GO" id="GO:0005948">
    <property type="term" value="C:acetolactate synthase complex"/>
    <property type="evidence" value="ECO:0007669"/>
    <property type="project" value="TreeGrafter"/>
</dbReference>
<dbReference type="Proteomes" id="UP000002359">
    <property type="component" value="Chromosome"/>
</dbReference>
<dbReference type="CDD" id="cd07035">
    <property type="entry name" value="TPP_PYR_POX_like"/>
    <property type="match status" value="1"/>
</dbReference>
<evidence type="ECO:0000256" key="10">
    <source>
        <dbReference type="ARBA" id="ARBA00022842"/>
    </source>
</evidence>
<comment type="pathway">
    <text evidence="2 14">Amino-acid biosynthesis; L-valine biosynthesis; L-valine from pyruvate: step 1/4.</text>
</comment>
<dbReference type="CDD" id="cd02015">
    <property type="entry name" value="TPP_AHAS"/>
    <property type="match status" value="1"/>
</dbReference>
<dbReference type="NCBIfam" id="NF005584">
    <property type="entry name" value="PRK07282.1"/>
    <property type="match status" value="1"/>
</dbReference>
<evidence type="ECO:0000256" key="2">
    <source>
        <dbReference type="ARBA" id="ARBA00005025"/>
    </source>
</evidence>
<dbReference type="Pfam" id="PF00205">
    <property type="entry name" value="TPP_enzyme_M"/>
    <property type="match status" value="1"/>
</dbReference>
<dbReference type="InterPro" id="IPR012000">
    <property type="entry name" value="Thiamin_PyroP_enz_cen_dom"/>
</dbReference>
<dbReference type="UniPathway" id="UPA00049">
    <property type="reaction ID" value="UER00059"/>
</dbReference>
<dbReference type="GO" id="GO:0030976">
    <property type="term" value="F:thiamine pyrophosphate binding"/>
    <property type="evidence" value="ECO:0007669"/>
    <property type="project" value="UniProtKB-UniRule"/>
</dbReference>
<evidence type="ECO:0000256" key="12">
    <source>
        <dbReference type="ARBA" id="ARBA00023304"/>
    </source>
</evidence>
<gene>
    <name evidence="18" type="ordered locus">SSGZ1_1702</name>
</gene>
<feature type="domain" description="Thiamine pyrophosphate enzyme TPP-binding" evidence="16">
    <location>
        <begin position="399"/>
        <end position="546"/>
    </location>
</feature>
<comment type="similarity">
    <text evidence="3 14">Belongs to the TPP enzyme family.</text>
</comment>
<dbReference type="InterPro" id="IPR012846">
    <property type="entry name" value="Acetolactate_synth_lsu"/>
</dbReference>
<dbReference type="InterPro" id="IPR045229">
    <property type="entry name" value="TPP_enz"/>
</dbReference>
<dbReference type="GO" id="GO:0003984">
    <property type="term" value="F:acetolactate synthase activity"/>
    <property type="evidence" value="ECO:0007669"/>
    <property type="project" value="UniProtKB-EC"/>
</dbReference>
<dbReference type="PROSITE" id="PS00187">
    <property type="entry name" value="TPP_ENZYMES"/>
    <property type="match status" value="1"/>
</dbReference>
<keyword evidence="10 14" id="KW-0460">Magnesium</keyword>
<dbReference type="InterPro" id="IPR029061">
    <property type="entry name" value="THDP-binding"/>
</dbReference>
<evidence type="ECO:0000256" key="8">
    <source>
        <dbReference type="ARBA" id="ARBA00022723"/>
    </source>
</evidence>
<dbReference type="UniPathway" id="UPA00047">
    <property type="reaction ID" value="UER00055"/>
</dbReference>
<evidence type="ECO:0000256" key="11">
    <source>
        <dbReference type="ARBA" id="ARBA00023052"/>
    </source>
</evidence>
<evidence type="ECO:0000256" key="5">
    <source>
        <dbReference type="ARBA" id="ARBA00022605"/>
    </source>
</evidence>
<evidence type="ECO:0000256" key="3">
    <source>
        <dbReference type="ARBA" id="ARBA00007812"/>
    </source>
</evidence>
<keyword evidence="11 14" id="KW-0786">Thiamine pyrophosphate</keyword>
<dbReference type="PANTHER" id="PTHR18968">
    <property type="entry name" value="THIAMINE PYROPHOSPHATE ENZYMES"/>
    <property type="match status" value="1"/>
</dbReference>
<keyword evidence="9" id="KW-0274">FAD</keyword>
<evidence type="ECO:0000313" key="18">
    <source>
        <dbReference type="EMBL" id="ADE32158.1"/>
    </source>
</evidence>
<dbReference type="SUPFAM" id="SSF52467">
    <property type="entry name" value="DHS-like NAD/FAD-binding domain"/>
    <property type="match status" value="1"/>
</dbReference>
<protein>
    <recommendedName>
        <fullName evidence="4 14">Acetolactate synthase</fullName>
        <ecNumber evidence="4 14">2.2.1.6</ecNumber>
    </recommendedName>
</protein>
<evidence type="ECO:0000256" key="13">
    <source>
        <dbReference type="ARBA" id="ARBA00048670"/>
    </source>
</evidence>
<dbReference type="Pfam" id="PF02776">
    <property type="entry name" value="TPP_enzyme_N"/>
    <property type="match status" value="1"/>
</dbReference>
<comment type="cofactor">
    <cofactor evidence="14">
        <name>thiamine diphosphate</name>
        <dbReference type="ChEBI" id="CHEBI:58937"/>
    </cofactor>
    <text evidence="14">Binds 1 thiamine pyrophosphate per subunit.</text>
</comment>
<keyword evidence="7 14" id="KW-0808">Transferase</keyword>
<keyword evidence="5 14" id="KW-0028">Amino-acid biosynthesis</keyword>
<name>D5AJZ3_STRGZ</name>
<dbReference type="GO" id="GO:0000287">
    <property type="term" value="F:magnesium ion binding"/>
    <property type="evidence" value="ECO:0007669"/>
    <property type="project" value="UniProtKB-UniRule"/>
</dbReference>
<dbReference type="InterPro" id="IPR029035">
    <property type="entry name" value="DHS-like_NAD/FAD-binding_dom"/>
</dbReference>
<evidence type="ECO:0000256" key="4">
    <source>
        <dbReference type="ARBA" id="ARBA00013145"/>
    </source>
</evidence>
<dbReference type="FunFam" id="3.40.50.970:FF:000007">
    <property type="entry name" value="Acetolactate synthase"/>
    <property type="match status" value="1"/>
</dbReference>